<name>A0A645BAX1_9ZZZZ</name>
<sequence length="102" mass="11566">MSVCDDIAIFIYDKAGSLSAKLIHSTNPLKEIVKQIIVIRITGSVICPFNTYAIVYIYNGWIGVIRHFFCGADLRCVRLYVNQENACDDGRDKNNDSRYSNK</sequence>
<reference evidence="1" key="1">
    <citation type="submission" date="2019-08" db="EMBL/GenBank/DDBJ databases">
        <authorList>
            <person name="Kucharzyk K."/>
            <person name="Murdoch R.W."/>
            <person name="Higgins S."/>
            <person name="Loffler F."/>
        </authorList>
    </citation>
    <scope>NUCLEOTIDE SEQUENCE</scope>
</reference>
<protein>
    <submittedName>
        <fullName evidence="1">Uncharacterized protein</fullName>
    </submittedName>
</protein>
<accession>A0A645BAX1</accession>
<organism evidence="1">
    <name type="scientific">bioreactor metagenome</name>
    <dbReference type="NCBI Taxonomy" id="1076179"/>
    <lineage>
        <taxon>unclassified sequences</taxon>
        <taxon>metagenomes</taxon>
        <taxon>ecological metagenomes</taxon>
    </lineage>
</organism>
<gene>
    <name evidence="1" type="ORF">SDC9_109420</name>
</gene>
<proteinExistence type="predicted"/>
<comment type="caution">
    <text evidence="1">The sequence shown here is derived from an EMBL/GenBank/DDBJ whole genome shotgun (WGS) entry which is preliminary data.</text>
</comment>
<evidence type="ECO:0000313" key="1">
    <source>
        <dbReference type="EMBL" id="MPM62547.1"/>
    </source>
</evidence>
<dbReference type="EMBL" id="VSSQ01018921">
    <property type="protein sequence ID" value="MPM62547.1"/>
    <property type="molecule type" value="Genomic_DNA"/>
</dbReference>
<dbReference type="AlphaFoldDB" id="A0A645BAX1"/>